<dbReference type="InterPro" id="IPR016024">
    <property type="entry name" value="ARM-type_fold"/>
</dbReference>
<evidence type="ECO:0000256" key="8">
    <source>
        <dbReference type="ARBA" id="ARBA00022679"/>
    </source>
</evidence>
<feature type="repeat" description="HEAT" evidence="16">
    <location>
        <begin position="481"/>
        <end position="510"/>
    </location>
</feature>
<evidence type="ECO:0000259" key="19">
    <source>
        <dbReference type="PROSITE" id="PS50011"/>
    </source>
</evidence>
<proteinExistence type="inferred from homology"/>
<evidence type="ECO:0000256" key="4">
    <source>
        <dbReference type="ARBA" id="ARBA00012513"/>
    </source>
</evidence>
<dbReference type="PANTHER" id="PTHR17583:SF0">
    <property type="entry name" value="PHOSPHOINOSITIDE 3-KINASE REGULATORY SUBUNIT 4"/>
    <property type="match status" value="1"/>
</dbReference>
<evidence type="ECO:0000256" key="11">
    <source>
        <dbReference type="ARBA" id="ARBA00022777"/>
    </source>
</evidence>
<dbReference type="GO" id="GO:0034272">
    <property type="term" value="C:phosphatidylinositol 3-kinase complex, class III, type II"/>
    <property type="evidence" value="ECO:0007669"/>
    <property type="project" value="TreeGrafter"/>
</dbReference>
<keyword evidence="13" id="KW-0206">Cytoskeleton</keyword>
<keyword evidence="12" id="KW-0067">ATP-binding</keyword>
<accession>U4U953</accession>
<dbReference type="PROSITE" id="PS50077">
    <property type="entry name" value="HEAT_REPEAT"/>
    <property type="match status" value="1"/>
</dbReference>
<evidence type="ECO:0000256" key="13">
    <source>
        <dbReference type="ARBA" id="ARBA00023212"/>
    </source>
</evidence>
<dbReference type="InterPro" id="IPR015943">
    <property type="entry name" value="WD40/YVTN_repeat-like_dom_sf"/>
</dbReference>
<evidence type="ECO:0000256" key="14">
    <source>
        <dbReference type="ARBA" id="ARBA00023273"/>
    </source>
</evidence>
<dbReference type="InterPro" id="IPR011989">
    <property type="entry name" value="ARM-like"/>
</dbReference>
<dbReference type="Gene3D" id="1.25.10.10">
    <property type="entry name" value="Leucine-rich Repeat Variant"/>
    <property type="match status" value="2"/>
</dbReference>
<dbReference type="CDD" id="cd13980">
    <property type="entry name" value="STKc_Vps15"/>
    <property type="match status" value="1"/>
</dbReference>
<dbReference type="InterPro" id="IPR000719">
    <property type="entry name" value="Prot_kinase_dom"/>
</dbReference>
<feature type="region of interest" description="Disordered" evidence="18">
    <location>
        <begin position="364"/>
        <end position="388"/>
    </location>
</feature>
<keyword evidence="5" id="KW-0963">Cytoplasm</keyword>
<reference evidence="20 21" key="1">
    <citation type="journal article" date="2013" name="Genome Biol.">
        <title>Draft genome of the mountain pine beetle, Dendroctonus ponderosae Hopkins, a major forest pest.</title>
        <authorList>
            <person name="Keeling C.I."/>
            <person name="Yuen M.M."/>
            <person name="Liao N.Y."/>
            <person name="Docking T.R."/>
            <person name="Chan S.K."/>
            <person name="Taylor G.A."/>
            <person name="Palmquist D.L."/>
            <person name="Jackman S.D."/>
            <person name="Nguyen A."/>
            <person name="Li M."/>
            <person name="Henderson H."/>
            <person name="Janes J.K."/>
            <person name="Zhao Y."/>
            <person name="Pandoh P."/>
            <person name="Moore R."/>
            <person name="Sperling F.A."/>
            <person name="Huber D.P."/>
            <person name="Birol I."/>
            <person name="Jones S.J."/>
            <person name="Bohlmann J."/>
        </authorList>
    </citation>
    <scope>NUCLEOTIDE SEQUENCE</scope>
</reference>
<evidence type="ECO:0000256" key="16">
    <source>
        <dbReference type="PROSITE-ProRule" id="PRU00103"/>
    </source>
</evidence>
<sequence>MGNQLVCIATSQIFPVEWYLKDHNDLKFELSLGSTRFLKVAKAETQEGHVVVKVFAIRDLTLPLHRYQERLEEIRKKLSTAVNCTPYQKFIISEKAALIVREYVKYSLYDRISTRPFLTDIEKRWITFQILYALHQCHKVGVCHGDIKLENITVTSWNWVMLVDFASFKPTFLPIDNPGHYSYFFDTSRRRTCYIAPERFSTSTNLSSNDTTALIPEVIYDSSELTPAMDIFSAGCALLELWNELQVPFDYSQLLAYRAGKYSPEKHLEKLEDPNLRSLISSMINRDPATRLSAEKYLDQQRGTLFPEYFYSFLQSYMLIFSSNPIMSPDEKVARLKSDIANIFKVKLVLLSGFLWQACPVKTSPIEEPEDEESEEESESDDQSEQRGECEGLVIITSLVTSCIRGLHECSSKLFGLEILLELAFHASDETILDRILPCLVFLAHDSNSRVKIFAINTITKCLNLVQKLPKSDANIFPEYILPELAQLATDPNACVRAACAKNINTLAEISLRYLDQIQNIWYGDESSNKTDEKHPFNYEQELQALHEMVQQTVSALLTDSHSIVKQALVNNGINKLCVFFGKAKASDVIFSHMITFLDDKEDTELRKSFFDCIVGVTSYIGWHCSSMITPLLLQGLTDSSEFVTRKAILAMAALAELNLLTTPSLCELITESCTFLVHPNLWIREALCGFIAKAGQRLSILDVQCKIMPHLLPYLQYKLMQIDKPEILMDALLPPIPRAVYDQLVNYKDIDQLLSVLEERKLSRNFTRRSTIMNYDPHRKLDSSSKTFFARFESNELSEQVEDHILKMGNHLKKINKPKLTAEPRIHSDGQIDLDGFTSIIKRKEFHFSDHHKIEYIRSGLHRTNTLGSIDTNIHSDWNCSSELLTRQSESTNSGGQSSRSTNSRPSSPPPDVHMTQFISTTTEASSLHEKSFIQYRRSTCYVELNKLKNMQLEQYYEALKLRPAEHDSATWKPQLPPPGWHPKGVLVAHLHEHKSAVNTLRAFPDSPYFASSSTDGTIRLWDCSTFESGSFANRSKQQFRFPNSCPITGMDVCDNGQSLAASCQNGWVGILRVDPASSKMNVIQSRHLDPFEDGLAVDLHCLDPGTQSIVVYATLYGDLVAWDLRQPDLAWRLPNGVRQGVITTFCINQHDSWLALGTSDGVHTLWDLRFRLPSTTFTMPFSGQAVRIRKVIPHPTEHSWLISSVQGNNEISMWNLESASRQTVLWGSTTPPLSKLNQGNQNANHSICAIQAGCVDGSPFLLSGGTDQRLRFWNLESPSESYLVLPAACDAPTTTIMYRSRLIDGSNVIYEETSNVPPREVPLRDVPEESPRAGPEPPAAGHKDCISDIILCKANQCFTVTASMDGVIKNRTSFICLQRTGWWKASLERYEKDVKYITVYDVYTPNYNKTTITPKFYSQYECGDAGEVDRQLLSNLMRAKDMVAREKREWPETSNQIYGWWPDPLVAIDRDDPRFYFPRIGNEITKHGLQVLLSKDPRKSK</sequence>
<evidence type="ECO:0000256" key="17">
    <source>
        <dbReference type="PROSITE-ProRule" id="PRU00221"/>
    </source>
</evidence>
<gene>
    <name evidence="20" type="ORF">D910_04551</name>
</gene>
<keyword evidence="10" id="KW-0547">Nucleotide-binding</keyword>
<evidence type="ECO:0000256" key="10">
    <source>
        <dbReference type="ARBA" id="ARBA00022741"/>
    </source>
</evidence>
<dbReference type="InterPro" id="IPR011009">
    <property type="entry name" value="Kinase-like_dom_sf"/>
</dbReference>
<dbReference type="SUPFAM" id="SSF56112">
    <property type="entry name" value="Protein kinase-like (PK-like)"/>
    <property type="match status" value="1"/>
</dbReference>
<dbReference type="GO" id="GO:0071561">
    <property type="term" value="C:nucleus-vacuole junction"/>
    <property type="evidence" value="ECO:0007669"/>
    <property type="project" value="TreeGrafter"/>
</dbReference>
<evidence type="ECO:0000313" key="20">
    <source>
        <dbReference type="EMBL" id="ERL87151.1"/>
    </source>
</evidence>
<evidence type="ECO:0000256" key="6">
    <source>
        <dbReference type="ARBA" id="ARBA00022527"/>
    </source>
</evidence>
<dbReference type="InterPro" id="IPR045162">
    <property type="entry name" value="Vps15-like"/>
</dbReference>
<dbReference type="SMART" id="SM00320">
    <property type="entry name" value="WD40"/>
    <property type="match status" value="4"/>
</dbReference>
<dbReference type="EMBL" id="KB631924">
    <property type="protein sequence ID" value="ERL87151.1"/>
    <property type="molecule type" value="Genomic_DNA"/>
</dbReference>
<dbReference type="InterPro" id="IPR036322">
    <property type="entry name" value="WD40_repeat_dom_sf"/>
</dbReference>
<dbReference type="GO" id="GO:0005770">
    <property type="term" value="C:late endosome"/>
    <property type="evidence" value="ECO:0007669"/>
    <property type="project" value="TreeGrafter"/>
</dbReference>
<feature type="compositionally biased region" description="Polar residues" evidence="18">
    <location>
        <begin position="887"/>
        <end position="898"/>
    </location>
</feature>
<protein>
    <recommendedName>
        <fullName evidence="4">non-specific serine/threonine protein kinase</fullName>
        <ecNumber evidence="4">2.7.11.1</ecNumber>
    </recommendedName>
</protein>
<feature type="region of interest" description="Disordered" evidence="18">
    <location>
        <begin position="887"/>
        <end position="916"/>
    </location>
</feature>
<feature type="domain" description="Protein kinase" evidence="19">
    <location>
        <begin position="26"/>
        <end position="314"/>
    </location>
</feature>
<dbReference type="GO" id="GO:0016236">
    <property type="term" value="P:macroautophagy"/>
    <property type="evidence" value="ECO:0007669"/>
    <property type="project" value="InterPro"/>
</dbReference>
<dbReference type="Proteomes" id="UP000030742">
    <property type="component" value="Unassembled WGS sequence"/>
</dbReference>
<evidence type="ECO:0000256" key="3">
    <source>
        <dbReference type="ARBA" id="ARBA00004419"/>
    </source>
</evidence>
<dbReference type="Pfam" id="PF00400">
    <property type="entry name" value="WD40"/>
    <property type="match status" value="1"/>
</dbReference>
<evidence type="ECO:0000256" key="18">
    <source>
        <dbReference type="SAM" id="MobiDB-lite"/>
    </source>
</evidence>
<feature type="region of interest" description="Disordered" evidence="18">
    <location>
        <begin position="1316"/>
        <end position="1342"/>
    </location>
</feature>
<evidence type="ECO:0000256" key="12">
    <source>
        <dbReference type="ARBA" id="ARBA00022840"/>
    </source>
</evidence>
<dbReference type="GO" id="GO:0005524">
    <property type="term" value="F:ATP binding"/>
    <property type="evidence" value="ECO:0007669"/>
    <property type="project" value="UniProtKB-KW"/>
</dbReference>
<organism evidence="20 21">
    <name type="scientific">Dendroctonus ponderosae</name>
    <name type="common">Mountain pine beetle</name>
    <dbReference type="NCBI Taxonomy" id="77166"/>
    <lineage>
        <taxon>Eukaryota</taxon>
        <taxon>Metazoa</taxon>
        <taxon>Ecdysozoa</taxon>
        <taxon>Arthropoda</taxon>
        <taxon>Hexapoda</taxon>
        <taxon>Insecta</taxon>
        <taxon>Pterygota</taxon>
        <taxon>Neoptera</taxon>
        <taxon>Endopterygota</taxon>
        <taxon>Coleoptera</taxon>
        <taxon>Polyphaga</taxon>
        <taxon>Cucujiformia</taxon>
        <taxon>Curculionidae</taxon>
        <taxon>Scolytinae</taxon>
        <taxon>Dendroctonus</taxon>
    </lineage>
</organism>
<dbReference type="OrthoDB" id="242910at2759"/>
<dbReference type="Gene3D" id="1.10.510.10">
    <property type="entry name" value="Transferase(Phosphotransferase) domain 1"/>
    <property type="match status" value="1"/>
</dbReference>
<evidence type="ECO:0000256" key="5">
    <source>
        <dbReference type="ARBA" id="ARBA00022490"/>
    </source>
</evidence>
<dbReference type="GO" id="GO:0034271">
    <property type="term" value="C:phosphatidylinositol 3-kinase complex, class III, type I"/>
    <property type="evidence" value="ECO:0007669"/>
    <property type="project" value="TreeGrafter"/>
</dbReference>
<feature type="compositionally biased region" description="Basic and acidic residues" evidence="18">
    <location>
        <begin position="1323"/>
        <end position="1333"/>
    </location>
</feature>
<dbReference type="SUPFAM" id="SSF48371">
    <property type="entry name" value="ARM repeat"/>
    <property type="match status" value="1"/>
</dbReference>
<evidence type="ECO:0000256" key="1">
    <source>
        <dbReference type="ARBA" id="ARBA00004138"/>
    </source>
</evidence>
<dbReference type="FunFam" id="1.10.510.10:FF:000497">
    <property type="entry name" value="Phosphoinositide 3-kinase regulatory subunit"/>
    <property type="match status" value="1"/>
</dbReference>
<evidence type="ECO:0000256" key="7">
    <source>
        <dbReference type="ARBA" id="ARBA00022574"/>
    </source>
</evidence>
<feature type="repeat" description="WD" evidence="17">
    <location>
        <begin position="1262"/>
        <end position="1285"/>
    </location>
</feature>
<dbReference type="PROSITE" id="PS50294">
    <property type="entry name" value="WD_REPEATS_REGION"/>
    <property type="match status" value="1"/>
</dbReference>
<dbReference type="GO" id="GO:0004674">
    <property type="term" value="F:protein serine/threonine kinase activity"/>
    <property type="evidence" value="ECO:0007669"/>
    <property type="project" value="UniProtKB-KW"/>
</dbReference>
<dbReference type="Gene3D" id="2.130.10.10">
    <property type="entry name" value="YVTN repeat-like/Quinoprotein amine dehydrogenase"/>
    <property type="match status" value="2"/>
</dbReference>
<dbReference type="GO" id="GO:0005929">
    <property type="term" value="C:cilium"/>
    <property type="evidence" value="ECO:0007669"/>
    <property type="project" value="UniProtKB-SubCell"/>
</dbReference>
<dbReference type="Pfam" id="PF22956">
    <property type="entry name" value="VPS15-like_hel"/>
    <property type="match status" value="1"/>
</dbReference>
<dbReference type="EC" id="2.7.11.1" evidence="4"/>
<dbReference type="STRING" id="77166.U4U953"/>
<keyword evidence="6" id="KW-0723">Serine/threonine-protein kinase</keyword>
<evidence type="ECO:0000256" key="15">
    <source>
        <dbReference type="ARBA" id="ARBA00034777"/>
    </source>
</evidence>
<dbReference type="SMART" id="SM00220">
    <property type="entry name" value="S_TKc"/>
    <property type="match status" value="1"/>
</dbReference>
<dbReference type="InterPro" id="IPR021133">
    <property type="entry name" value="HEAT_type_2"/>
</dbReference>
<dbReference type="PANTHER" id="PTHR17583">
    <property type="entry name" value="PHOSPHOINOSITIDE 3-KINASE REGULATORY SUBUNIT 4"/>
    <property type="match status" value="1"/>
</dbReference>
<keyword evidence="8" id="KW-0808">Transferase</keyword>
<keyword evidence="14" id="KW-0966">Cell projection</keyword>
<dbReference type="PROSITE" id="PS50011">
    <property type="entry name" value="PROTEIN_KINASE_DOM"/>
    <property type="match status" value="1"/>
</dbReference>
<dbReference type="GO" id="GO:0005776">
    <property type="term" value="C:autophagosome"/>
    <property type="evidence" value="ECO:0007669"/>
    <property type="project" value="UniProtKB-SubCell"/>
</dbReference>
<dbReference type="GO" id="GO:0005856">
    <property type="term" value="C:cytoskeleton"/>
    <property type="evidence" value="ECO:0007669"/>
    <property type="project" value="UniProtKB-SubCell"/>
</dbReference>
<evidence type="ECO:0000256" key="9">
    <source>
        <dbReference type="ARBA" id="ARBA00022737"/>
    </source>
</evidence>
<dbReference type="InterPro" id="IPR029214">
    <property type="entry name" value="CFAP144"/>
</dbReference>
<dbReference type="PROSITE" id="PS50082">
    <property type="entry name" value="WD_REPEATS_2"/>
    <property type="match status" value="2"/>
</dbReference>
<dbReference type="InterPro" id="IPR055231">
    <property type="entry name" value="2AA_helical"/>
</dbReference>
<dbReference type="SUPFAM" id="SSF50978">
    <property type="entry name" value="WD40 repeat-like"/>
    <property type="match status" value="1"/>
</dbReference>
<evidence type="ECO:0000256" key="2">
    <source>
        <dbReference type="ARBA" id="ARBA00004245"/>
    </source>
</evidence>
<keyword evidence="7 17" id="KW-0853">WD repeat</keyword>
<dbReference type="InterPro" id="IPR001680">
    <property type="entry name" value="WD40_rpt"/>
</dbReference>
<dbReference type="Pfam" id="PF14886">
    <property type="entry name" value="FAM183"/>
    <property type="match status" value="1"/>
</dbReference>
<evidence type="ECO:0000313" key="21">
    <source>
        <dbReference type="Proteomes" id="UP000030742"/>
    </source>
</evidence>
<comment type="similarity">
    <text evidence="15">Belongs to the CFAP144 family.</text>
</comment>
<dbReference type="FunFam" id="1.25.10.10:FF:000342">
    <property type="entry name" value="Serine/threonine-protein kinase VPS15"/>
    <property type="match status" value="1"/>
</dbReference>
<dbReference type="GO" id="GO:0006623">
    <property type="term" value="P:protein targeting to vacuole"/>
    <property type="evidence" value="ECO:0007669"/>
    <property type="project" value="TreeGrafter"/>
</dbReference>
<dbReference type="GO" id="GO:0045324">
    <property type="term" value="P:late endosome to vacuole transport"/>
    <property type="evidence" value="ECO:0007669"/>
    <property type="project" value="InterPro"/>
</dbReference>
<keyword evidence="11" id="KW-0418">Kinase</keyword>
<keyword evidence="9" id="KW-0677">Repeat</keyword>
<dbReference type="InterPro" id="IPR008271">
    <property type="entry name" value="Ser/Thr_kinase_AS"/>
</dbReference>
<comment type="subcellular location">
    <subcellularLocation>
        <location evidence="1">Cell projection</location>
        <location evidence="1">Cilium</location>
    </subcellularLocation>
    <subcellularLocation>
        <location evidence="2">Cytoplasm</location>
        <location evidence="2">Cytoskeleton</location>
    </subcellularLocation>
    <subcellularLocation>
        <location evidence="3">Cytoplasmic vesicle</location>
        <location evidence="3">Autophagosome</location>
    </subcellularLocation>
</comment>
<dbReference type="Pfam" id="PF00069">
    <property type="entry name" value="Pkinase"/>
    <property type="match status" value="1"/>
</dbReference>
<feature type="compositionally biased region" description="Acidic residues" evidence="18">
    <location>
        <begin position="367"/>
        <end position="383"/>
    </location>
</feature>
<feature type="repeat" description="WD" evidence="17">
    <location>
        <begin position="992"/>
        <end position="1024"/>
    </location>
</feature>
<name>U4U953_DENPD</name>
<dbReference type="PROSITE" id="PS00108">
    <property type="entry name" value="PROTEIN_KINASE_ST"/>
    <property type="match status" value="1"/>
</dbReference>